<evidence type="ECO:0000256" key="8">
    <source>
        <dbReference type="ARBA" id="ARBA00022840"/>
    </source>
</evidence>
<dbReference type="InterPro" id="IPR014720">
    <property type="entry name" value="dsRBD_dom"/>
</dbReference>
<keyword evidence="8" id="KW-0067">ATP-binding</keyword>
<gene>
    <name evidence="15" type="ORF">AGLY_004603</name>
</gene>
<dbReference type="SMART" id="SM00487">
    <property type="entry name" value="DEXDc"/>
    <property type="match status" value="1"/>
</dbReference>
<sequence length="1241" mass="140375">MANPKSFLHEWCAKNNLEPQFETNQAGTKFNLRFICEVTVSGHNYVGVGNSTNKKDAQGNASKDFLLYLTRQGLVSANSIPNNFIAEPTSNDSTVNSSPRSMNNMPPKSVYQQGQNPNMLGKAYLPMGKTDFKFKDFLNDESKVEEAENLDVNAAVHGNWTIDNAKSRLNQFIQSNKLKNVDYKYSFMGKSFVAEMSIYVTKLGRSVTAHESGSNKQSASKSCALSLIRQLYHLGVIEPFSGSLKKTVLNIVEPYEVNVDPLILNKVYDILKEFNIEPVIKDDIVIEPETTISLISNQVLAEFNESKPIRLTGVISWSPPQSNWNPWLAINIDEGPLATATLDQLSEELTKDYNFKLNSSEDLKETILMRNQLPVFTKKNDILDLIRENSIVIIQGSTGCGKTTQVCQFILDEYLQNNKGAYCNIICTQPRKISAISVADRVAFERKEDIGLSVGYSVRFDSIFPRPYGAILFCTVGVLLRKLESGMRGISHIIVDEIHERDVNSDFLMVVLKDMIYNYPHLRVIFMSATINTDMFSKYFNCCPVIDVEGKCYPVIEYFLEDIVQMLNYQPTPDTKKRKNKDKDEESVIAAQDLEENCNLLVSDDYPPDIRSKVAMISEKDVDFEIIEALLTYIEVEMNTPGAVLIFLPGWNLIFALQKYLTQKQFFASSKFCILPLHSQLPCVDQRRVFEPVPCGVRKVILSTNIAETSITINDVVFVINYGKAKIKLFTTHNNMTHYATVWASKTNMQQRKGRAGRVKDGFCFHLCSKARYDKMDDHITPEIFRTPLHEIALSIKLLRLGDIGQFLSKAIEPPPIDAVIEAQVMLKEMKCLGTNEELTPLGRILAKLPIEPRIGRMMVLGNILMLGDALAIIAAICSNMTDIFMFDHRMTPAQRAFSGNRCSDHLTVLNAFHRWQSLIYRNVDTTEFCERKMLSQPSLTTTADVTEQIKDLFIKLGFPEMCFERLRLNFGNDGMHDDPVLDVISAILTMGFYPNVCYHKEKRKVYTTEGKAALIHKTSVNCNNVVAGSFPSPFFVFAEKVRTRAVSCKQMTMVTPIHLLLFGARKIEYTKEFVQLDNWITLKMDVKAASAIVALRPAIESMIVRVSENPESITTLSETDIKLINLLKELCNFNCGRYNLSPISFDQSDNQNYKRQFDQTSNDNCDTSYGKVPHINNSYQSYNNFQRGGRGRYNQGRGYHGSPSSFGDGYNQRGYQGRGRFVRGRGFKGYSGDADLRRGY</sequence>
<keyword evidence="16" id="KW-1185">Reference proteome</keyword>
<dbReference type="InterPro" id="IPR027417">
    <property type="entry name" value="P-loop_NTPase"/>
</dbReference>
<feature type="domain" description="DRBM" evidence="12">
    <location>
        <begin position="3"/>
        <end position="71"/>
    </location>
</feature>
<dbReference type="PROSITE" id="PS50137">
    <property type="entry name" value="DS_RBD"/>
    <property type="match status" value="2"/>
</dbReference>
<dbReference type="GO" id="GO:0050684">
    <property type="term" value="P:regulation of mRNA processing"/>
    <property type="evidence" value="ECO:0007669"/>
    <property type="project" value="TreeGrafter"/>
</dbReference>
<dbReference type="AlphaFoldDB" id="A0A6G0TUH3"/>
<dbReference type="SMART" id="SM00358">
    <property type="entry name" value="DSRM"/>
    <property type="match status" value="2"/>
</dbReference>
<feature type="compositionally biased region" description="Low complexity" evidence="11">
    <location>
        <begin position="1187"/>
        <end position="1198"/>
    </location>
</feature>
<protein>
    <recommendedName>
        <fullName evidence="3">RNA helicase</fullName>
        <ecNumber evidence="3">3.6.4.13</ecNumber>
    </recommendedName>
</protein>
<dbReference type="GO" id="GO:0016887">
    <property type="term" value="F:ATP hydrolysis activity"/>
    <property type="evidence" value="ECO:0007669"/>
    <property type="project" value="TreeGrafter"/>
</dbReference>
<dbReference type="GO" id="GO:0003724">
    <property type="term" value="F:RNA helicase activity"/>
    <property type="evidence" value="ECO:0007669"/>
    <property type="project" value="UniProtKB-EC"/>
</dbReference>
<name>A0A6G0TUH3_APHGL</name>
<keyword evidence="4" id="KW-0677">Repeat</keyword>
<organism evidence="15 16">
    <name type="scientific">Aphis glycines</name>
    <name type="common">Soybean aphid</name>
    <dbReference type="NCBI Taxonomy" id="307491"/>
    <lineage>
        <taxon>Eukaryota</taxon>
        <taxon>Metazoa</taxon>
        <taxon>Ecdysozoa</taxon>
        <taxon>Arthropoda</taxon>
        <taxon>Hexapoda</taxon>
        <taxon>Insecta</taxon>
        <taxon>Pterygota</taxon>
        <taxon>Neoptera</taxon>
        <taxon>Paraneoptera</taxon>
        <taxon>Hemiptera</taxon>
        <taxon>Sternorrhyncha</taxon>
        <taxon>Aphidomorpha</taxon>
        <taxon>Aphidoidea</taxon>
        <taxon>Aphididae</taxon>
        <taxon>Aphidini</taxon>
        <taxon>Aphis</taxon>
        <taxon>Aphis</taxon>
    </lineage>
</organism>
<accession>A0A6G0TUH3</accession>
<dbReference type="EMBL" id="VYZN01000014">
    <property type="protein sequence ID" value="KAE9539351.1"/>
    <property type="molecule type" value="Genomic_DNA"/>
</dbReference>
<evidence type="ECO:0000256" key="2">
    <source>
        <dbReference type="ARBA" id="ARBA00008792"/>
    </source>
</evidence>
<comment type="subcellular location">
    <subcellularLocation>
        <location evidence="1">Nucleus</location>
    </subcellularLocation>
</comment>
<evidence type="ECO:0000256" key="7">
    <source>
        <dbReference type="ARBA" id="ARBA00022806"/>
    </source>
</evidence>
<dbReference type="PROSITE" id="PS00690">
    <property type="entry name" value="DEAH_ATP_HELICASE"/>
    <property type="match status" value="1"/>
</dbReference>
<dbReference type="PROSITE" id="PS51194">
    <property type="entry name" value="HELICASE_CTER"/>
    <property type="match status" value="1"/>
</dbReference>
<keyword evidence="6" id="KW-0378">Hydrolase</keyword>
<feature type="domain" description="Helicase ATP-binding" evidence="13">
    <location>
        <begin position="383"/>
        <end position="549"/>
    </location>
</feature>
<dbReference type="Gene3D" id="3.30.160.20">
    <property type="match status" value="2"/>
</dbReference>
<evidence type="ECO:0000256" key="4">
    <source>
        <dbReference type="ARBA" id="ARBA00022737"/>
    </source>
</evidence>
<dbReference type="FunFam" id="3.40.50.300:FF:000284">
    <property type="entry name" value="probable ATP-dependent RNA helicase YTHDC2"/>
    <property type="match status" value="1"/>
</dbReference>
<dbReference type="Proteomes" id="UP000475862">
    <property type="component" value="Unassembled WGS sequence"/>
</dbReference>
<keyword evidence="10" id="KW-0694">RNA-binding</keyword>
<dbReference type="GO" id="GO:0043138">
    <property type="term" value="F:3'-5' DNA helicase activity"/>
    <property type="evidence" value="ECO:0007669"/>
    <property type="project" value="TreeGrafter"/>
</dbReference>
<dbReference type="InterPro" id="IPR011545">
    <property type="entry name" value="DEAD/DEAH_box_helicase_dom"/>
</dbReference>
<dbReference type="GO" id="GO:0045944">
    <property type="term" value="P:positive regulation of transcription by RNA polymerase II"/>
    <property type="evidence" value="ECO:0007669"/>
    <property type="project" value="TreeGrafter"/>
</dbReference>
<dbReference type="PROSITE" id="PS51192">
    <property type="entry name" value="HELICASE_ATP_BIND_1"/>
    <property type="match status" value="1"/>
</dbReference>
<evidence type="ECO:0000256" key="6">
    <source>
        <dbReference type="ARBA" id="ARBA00022801"/>
    </source>
</evidence>
<evidence type="ECO:0000256" key="10">
    <source>
        <dbReference type="PROSITE-ProRule" id="PRU00266"/>
    </source>
</evidence>
<evidence type="ECO:0000256" key="1">
    <source>
        <dbReference type="ARBA" id="ARBA00004123"/>
    </source>
</evidence>
<proteinExistence type="inferred from homology"/>
<dbReference type="InterPro" id="IPR011709">
    <property type="entry name" value="DEAD-box_helicase_OB_fold"/>
</dbReference>
<evidence type="ECO:0000259" key="12">
    <source>
        <dbReference type="PROSITE" id="PS50137"/>
    </source>
</evidence>
<dbReference type="FunFam" id="3.30.160.20:FF:000028">
    <property type="entry name" value="ATP-dependent RNA helicase A"/>
    <property type="match status" value="1"/>
</dbReference>
<evidence type="ECO:0000256" key="3">
    <source>
        <dbReference type="ARBA" id="ARBA00012552"/>
    </source>
</evidence>
<keyword evidence="5" id="KW-0547">Nucleotide-binding</keyword>
<dbReference type="SMART" id="SM00490">
    <property type="entry name" value="HELICc"/>
    <property type="match status" value="1"/>
</dbReference>
<dbReference type="Pfam" id="PF00271">
    <property type="entry name" value="Helicase_C"/>
    <property type="match status" value="1"/>
</dbReference>
<dbReference type="Gene3D" id="1.20.120.1080">
    <property type="match status" value="1"/>
</dbReference>
<evidence type="ECO:0000256" key="9">
    <source>
        <dbReference type="ARBA" id="ARBA00023242"/>
    </source>
</evidence>
<dbReference type="Pfam" id="PF07717">
    <property type="entry name" value="OB_NTP_bind"/>
    <property type="match status" value="1"/>
</dbReference>
<dbReference type="Gene3D" id="3.40.50.300">
    <property type="entry name" value="P-loop containing nucleotide triphosphate hydrolases"/>
    <property type="match status" value="2"/>
</dbReference>
<evidence type="ECO:0000259" key="13">
    <source>
        <dbReference type="PROSITE" id="PS51192"/>
    </source>
</evidence>
<dbReference type="GO" id="GO:0005524">
    <property type="term" value="F:ATP binding"/>
    <property type="evidence" value="ECO:0007669"/>
    <property type="project" value="UniProtKB-KW"/>
</dbReference>
<dbReference type="CDD" id="cd19854">
    <property type="entry name" value="DSRM_DHX9_rpt1"/>
    <property type="match status" value="1"/>
</dbReference>
<dbReference type="PANTHER" id="PTHR18934:SF119">
    <property type="entry name" value="ATP-DEPENDENT RNA HELICASE A"/>
    <property type="match status" value="1"/>
</dbReference>
<dbReference type="GO" id="GO:0005730">
    <property type="term" value="C:nucleolus"/>
    <property type="evidence" value="ECO:0007669"/>
    <property type="project" value="TreeGrafter"/>
</dbReference>
<dbReference type="SUPFAM" id="SSF54768">
    <property type="entry name" value="dsRNA-binding domain-like"/>
    <property type="match status" value="2"/>
</dbReference>
<dbReference type="GO" id="GO:0003725">
    <property type="term" value="F:double-stranded RNA binding"/>
    <property type="evidence" value="ECO:0007669"/>
    <property type="project" value="InterPro"/>
</dbReference>
<comment type="similarity">
    <text evidence="2">Belongs to the DEAD box helicase family. DEAH subfamily.</text>
</comment>
<dbReference type="InterPro" id="IPR044446">
    <property type="entry name" value="DHX9_DSRM_2"/>
</dbReference>
<feature type="region of interest" description="Disordered" evidence="11">
    <location>
        <begin position="1187"/>
        <end position="1212"/>
    </location>
</feature>
<dbReference type="CDD" id="cd18791">
    <property type="entry name" value="SF2_C_RHA"/>
    <property type="match status" value="1"/>
</dbReference>
<evidence type="ECO:0000259" key="14">
    <source>
        <dbReference type="PROSITE" id="PS51194"/>
    </source>
</evidence>
<dbReference type="OrthoDB" id="5600252at2759"/>
<keyword evidence="7" id="KW-0347">Helicase</keyword>
<feature type="region of interest" description="Disordered" evidence="11">
    <location>
        <begin position="82"/>
        <end position="102"/>
    </location>
</feature>
<dbReference type="InterPro" id="IPR014001">
    <property type="entry name" value="Helicase_ATP-bd"/>
</dbReference>
<dbReference type="PANTHER" id="PTHR18934">
    <property type="entry name" value="ATP-DEPENDENT RNA HELICASE"/>
    <property type="match status" value="1"/>
</dbReference>
<dbReference type="GO" id="GO:1990904">
    <property type="term" value="C:ribonucleoprotein complex"/>
    <property type="evidence" value="ECO:0007669"/>
    <property type="project" value="TreeGrafter"/>
</dbReference>
<evidence type="ECO:0000313" key="15">
    <source>
        <dbReference type="EMBL" id="KAE9539351.1"/>
    </source>
</evidence>
<comment type="caution">
    <text evidence="15">The sequence shown here is derived from an EMBL/GenBank/DDBJ whole genome shotgun (WGS) entry which is preliminary data.</text>
</comment>
<dbReference type="EC" id="3.6.4.13" evidence="3"/>
<reference evidence="15 16" key="1">
    <citation type="submission" date="2019-08" db="EMBL/GenBank/DDBJ databases">
        <title>The genome of the soybean aphid Biotype 1, its phylome, world population structure and adaptation to the North American continent.</title>
        <authorList>
            <person name="Giordano R."/>
            <person name="Donthu R.K."/>
            <person name="Hernandez A.G."/>
            <person name="Wright C.L."/>
            <person name="Zimin A.V."/>
        </authorList>
    </citation>
    <scope>NUCLEOTIDE SEQUENCE [LARGE SCALE GENOMIC DNA]</scope>
    <source>
        <tissue evidence="15">Whole aphids</tissue>
    </source>
</reference>
<dbReference type="InterPro" id="IPR002464">
    <property type="entry name" value="DNA/RNA_helicase_DEAH_CS"/>
</dbReference>
<dbReference type="InterPro" id="IPR001650">
    <property type="entry name" value="Helicase_C-like"/>
</dbReference>
<keyword evidence="9" id="KW-0539">Nucleus</keyword>
<evidence type="ECO:0000256" key="11">
    <source>
        <dbReference type="SAM" id="MobiDB-lite"/>
    </source>
</evidence>
<dbReference type="SMART" id="SM00847">
    <property type="entry name" value="HA2"/>
    <property type="match status" value="1"/>
</dbReference>
<dbReference type="Pfam" id="PF00270">
    <property type="entry name" value="DEAD"/>
    <property type="match status" value="1"/>
</dbReference>
<evidence type="ECO:0000313" key="16">
    <source>
        <dbReference type="Proteomes" id="UP000475862"/>
    </source>
</evidence>
<feature type="domain" description="Helicase C-terminal" evidence="14">
    <location>
        <begin position="626"/>
        <end position="800"/>
    </location>
</feature>
<dbReference type="InterPro" id="IPR044445">
    <property type="entry name" value="DHX9_DSRM_1"/>
</dbReference>
<dbReference type="CDD" id="cd19855">
    <property type="entry name" value="DSRM_DHX9_rpt2"/>
    <property type="match status" value="1"/>
</dbReference>
<feature type="domain" description="DRBM" evidence="12">
    <location>
        <begin position="164"/>
        <end position="233"/>
    </location>
</feature>
<dbReference type="SUPFAM" id="SSF52540">
    <property type="entry name" value="P-loop containing nucleoside triphosphate hydrolases"/>
    <property type="match status" value="1"/>
</dbReference>
<evidence type="ECO:0000256" key="5">
    <source>
        <dbReference type="ARBA" id="ARBA00022741"/>
    </source>
</evidence>
<dbReference type="Pfam" id="PF00035">
    <property type="entry name" value="dsrm"/>
    <property type="match status" value="2"/>
</dbReference>
<dbReference type="InterPro" id="IPR007502">
    <property type="entry name" value="Helicase-assoc_dom"/>
</dbReference>